<dbReference type="GO" id="GO:0008168">
    <property type="term" value="F:methyltransferase activity"/>
    <property type="evidence" value="ECO:0007669"/>
    <property type="project" value="InterPro"/>
</dbReference>
<evidence type="ECO:0000313" key="12">
    <source>
        <dbReference type="EMBL" id="CAE7029225.1"/>
    </source>
</evidence>
<organism evidence="12 13">
    <name type="scientific">Symbiodinium natans</name>
    <dbReference type="NCBI Taxonomy" id="878477"/>
    <lineage>
        <taxon>Eukaryota</taxon>
        <taxon>Sar</taxon>
        <taxon>Alveolata</taxon>
        <taxon>Dinophyceae</taxon>
        <taxon>Suessiales</taxon>
        <taxon>Symbiodiniaceae</taxon>
        <taxon>Symbiodinium</taxon>
    </lineage>
</organism>
<dbReference type="InterPro" id="IPR050626">
    <property type="entry name" value="Peptidase_M16"/>
</dbReference>
<keyword evidence="13" id="KW-1185">Reference proteome</keyword>
<dbReference type="InterPro" id="IPR002052">
    <property type="entry name" value="DNA_methylase_N6_adenine_CS"/>
</dbReference>
<evidence type="ECO:0000256" key="3">
    <source>
        <dbReference type="ARBA" id="ARBA00022670"/>
    </source>
</evidence>
<dbReference type="OrthoDB" id="446660at2759"/>
<name>A0A812IBQ1_9DINO</name>
<proteinExistence type="inferred from homology"/>
<dbReference type="GO" id="GO:0003676">
    <property type="term" value="F:nucleic acid binding"/>
    <property type="evidence" value="ECO:0007669"/>
    <property type="project" value="InterPro"/>
</dbReference>
<dbReference type="EMBL" id="CAJNDS010000213">
    <property type="protein sequence ID" value="CAE7029225.1"/>
    <property type="molecule type" value="Genomic_DNA"/>
</dbReference>
<keyword evidence="7" id="KW-0482">Metalloprotease</keyword>
<keyword evidence="5" id="KW-0378">Hydrolase</keyword>
<sequence length="588" mass="64860">MLDLDAERLGRYKGVLTSGQLFESDGSGTMHFFGMRFKLHRDVFVPRAESRHLVEVVMQLGIFARRTLRILDVTLGVGNALLPLLQQHSTALGIGIDISQAAVSLAKENAKLHHLEERVVCEVGDLRELVASRREAYDVILANPPYSPDSAQRLRSYHQDLKQDASGSILVSIAQLHPLLAPGGKLVLQLPTGETQLCAQVLCKHGDFIVEAQTRNTLTLALKSREADGSRDYAFFELPNALRVVVGSDPKCDKAGAALTVNVGMCYERKDLPGLAHFLEHMLFTGTKKYPKEGEYHEFIKQNGGAANANTGCYTTNYMFQVKVEALADALDRFARFFSEPLLTKDCTDREINAVDSEFQAGVTNPFWRDIGILNMSANPDHPFHVACGNNKMLRDDPKEKGLDLYAEMLKFYDEFYSANGMTLCVIGKESVEELEAMIRERFSDIGNKGLSLPKGEAVSDQPPFLPKEWNRLLLQAPVKDVKSLKFSWVIPWQGPLWRSKPTAYASHLLGHEGAGSLTAVLKERGLIVSCVSSMGGWLEGAFSLLQVSFTLTEGSVHAVEEIGKCLFTYIGMLQVGLPLCTHSKGGG</sequence>
<evidence type="ECO:0000259" key="9">
    <source>
        <dbReference type="Pfam" id="PF00675"/>
    </source>
</evidence>
<dbReference type="PANTHER" id="PTHR43690">
    <property type="entry name" value="NARDILYSIN"/>
    <property type="match status" value="1"/>
</dbReference>
<dbReference type="GO" id="GO:0004222">
    <property type="term" value="F:metalloendopeptidase activity"/>
    <property type="evidence" value="ECO:0007669"/>
    <property type="project" value="InterPro"/>
</dbReference>
<dbReference type="InterPro" id="IPR029063">
    <property type="entry name" value="SAM-dependent_MTases_sf"/>
</dbReference>
<dbReference type="InterPro" id="IPR001431">
    <property type="entry name" value="Pept_M16_Zn_BS"/>
</dbReference>
<evidence type="ECO:0000259" key="11">
    <source>
        <dbReference type="Pfam" id="PF13847"/>
    </source>
</evidence>
<evidence type="ECO:0000256" key="8">
    <source>
        <dbReference type="RuleBase" id="RU004447"/>
    </source>
</evidence>
<dbReference type="PROSITE" id="PS00143">
    <property type="entry name" value="INSULINASE"/>
    <property type="match status" value="1"/>
</dbReference>
<comment type="similarity">
    <text evidence="2 8">Belongs to the peptidase M16 family.</text>
</comment>
<evidence type="ECO:0000256" key="5">
    <source>
        <dbReference type="ARBA" id="ARBA00022801"/>
    </source>
</evidence>
<accession>A0A812IBQ1</accession>
<dbReference type="Pfam" id="PF05193">
    <property type="entry name" value="Peptidase_M16_C"/>
    <property type="match status" value="1"/>
</dbReference>
<evidence type="ECO:0000256" key="7">
    <source>
        <dbReference type="ARBA" id="ARBA00023049"/>
    </source>
</evidence>
<dbReference type="GO" id="GO:0006508">
    <property type="term" value="P:proteolysis"/>
    <property type="evidence" value="ECO:0007669"/>
    <property type="project" value="UniProtKB-KW"/>
</dbReference>
<keyword evidence="6" id="KW-0862">Zinc</keyword>
<keyword evidence="4" id="KW-0479">Metal-binding</keyword>
<dbReference type="Gene3D" id="3.30.830.10">
    <property type="entry name" value="Metalloenzyme, LuxS/M16 peptidase-like"/>
    <property type="match status" value="2"/>
</dbReference>
<dbReference type="Gene3D" id="3.40.50.150">
    <property type="entry name" value="Vaccinia Virus protein VP39"/>
    <property type="match status" value="1"/>
</dbReference>
<dbReference type="InterPro" id="IPR025714">
    <property type="entry name" value="Methyltranfer_dom"/>
</dbReference>
<comment type="caution">
    <text evidence="12">The sequence shown here is derived from an EMBL/GenBank/DDBJ whole genome shotgun (WGS) entry which is preliminary data.</text>
</comment>
<comment type="cofactor">
    <cofactor evidence="1">
        <name>Zn(2+)</name>
        <dbReference type="ChEBI" id="CHEBI:29105"/>
    </cofactor>
</comment>
<dbReference type="InterPro" id="IPR011765">
    <property type="entry name" value="Pept_M16_N"/>
</dbReference>
<reference evidence="12" key="1">
    <citation type="submission" date="2021-02" db="EMBL/GenBank/DDBJ databases">
        <authorList>
            <person name="Dougan E. K."/>
            <person name="Rhodes N."/>
            <person name="Thang M."/>
            <person name="Chan C."/>
        </authorList>
    </citation>
    <scope>NUCLEOTIDE SEQUENCE</scope>
</reference>
<protein>
    <submittedName>
        <fullName evidence="12">STE23 protein</fullName>
    </submittedName>
</protein>
<dbReference type="SUPFAM" id="SSF63411">
    <property type="entry name" value="LuxS/MPP-like metallohydrolase"/>
    <property type="match status" value="2"/>
</dbReference>
<feature type="domain" description="Peptidase M16 C-terminal" evidence="10">
    <location>
        <begin position="406"/>
        <end position="575"/>
    </location>
</feature>
<dbReference type="CDD" id="cd02440">
    <property type="entry name" value="AdoMet_MTases"/>
    <property type="match status" value="1"/>
</dbReference>
<feature type="domain" description="Methyltransferase" evidence="11">
    <location>
        <begin position="68"/>
        <end position="200"/>
    </location>
</feature>
<dbReference type="Pfam" id="PF00675">
    <property type="entry name" value="Peptidase_M16"/>
    <property type="match status" value="1"/>
</dbReference>
<dbReference type="GO" id="GO:0032259">
    <property type="term" value="P:methylation"/>
    <property type="evidence" value="ECO:0007669"/>
    <property type="project" value="InterPro"/>
</dbReference>
<dbReference type="GO" id="GO:0046872">
    <property type="term" value="F:metal ion binding"/>
    <property type="evidence" value="ECO:0007669"/>
    <property type="project" value="UniProtKB-KW"/>
</dbReference>
<evidence type="ECO:0000256" key="4">
    <source>
        <dbReference type="ARBA" id="ARBA00022723"/>
    </source>
</evidence>
<dbReference type="InterPro" id="IPR007863">
    <property type="entry name" value="Peptidase_M16_C"/>
</dbReference>
<dbReference type="AlphaFoldDB" id="A0A812IBQ1"/>
<dbReference type="SUPFAM" id="SSF53335">
    <property type="entry name" value="S-adenosyl-L-methionine-dependent methyltransferases"/>
    <property type="match status" value="1"/>
</dbReference>
<dbReference type="Proteomes" id="UP000604046">
    <property type="component" value="Unassembled WGS sequence"/>
</dbReference>
<dbReference type="Pfam" id="PF13847">
    <property type="entry name" value="Methyltransf_31"/>
    <property type="match status" value="1"/>
</dbReference>
<evidence type="ECO:0000313" key="13">
    <source>
        <dbReference type="Proteomes" id="UP000604046"/>
    </source>
</evidence>
<evidence type="ECO:0000256" key="6">
    <source>
        <dbReference type="ARBA" id="ARBA00022833"/>
    </source>
</evidence>
<dbReference type="PROSITE" id="PS00092">
    <property type="entry name" value="N6_MTASE"/>
    <property type="match status" value="1"/>
</dbReference>
<feature type="domain" description="Peptidase M16 N-terminal" evidence="9">
    <location>
        <begin position="243"/>
        <end position="361"/>
    </location>
</feature>
<dbReference type="InterPro" id="IPR011249">
    <property type="entry name" value="Metalloenz_LuxS/M16"/>
</dbReference>
<evidence type="ECO:0000256" key="2">
    <source>
        <dbReference type="ARBA" id="ARBA00007261"/>
    </source>
</evidence>
<gene>
    <name evidence="12" type="primary">STE23</name>
    <name evidence="12" type="ORF">SNAT2548_LOCUS3498</name>
</gene>
<dbReference type="FunFam" id="3.30.830.10:FF:000012">
    <property type="entry name" value="Protease 3"/>
    <property type="match status" value="1"/>
</dbReference>
<keyword evidence="3" id="KW-0645">Protease</keyword>
<dbReference type="PANTHER" id="PTHR43690:SF18">
    <property type="entry name" value="INSULIN-DEGRADING ENZYME-RELATED"/>
    <property type="match status" value="1"/>
</dbReference>
<evidence type="ECO:0000259" key="10">
    <source>
        <dbReference type="Pfam" id="PF05193"/>
    </source>
</evidence>
<evidence type="ECO:0000256" key="1">
    <source>
        <dbReference type="ARBA" id="ARBA00001947"/>
    </source>
</evidence>